<sequence length="195" mass="20360">MGVQDKVCIITGGGSGIGRSAALMLAQQGAKIALVGRTAAKVEAVRDEIAAGGGEAMAFGLNVADIDGVRDMTRQTLDAYGRIDVLVNNAGHSSQHRRILTTPPEEIRAVIDSNLVGMMYCTQAALPTMIEAGEGTVLNVASLAGVNTSYLGGMIYSTVKAAVIHFTKFLTFELHNTGVRASVLIPGEVDTPIMD</sequence>
<protein>
    <recommendedName>
        <fullName evidence="5">3-oxoacyl-ACP reductase</fullName>
    </recommendedName>
</protein>
<dbReference type="Pfam" id="PF00106">
    <property type="entry name" value="adh_short"/>
    <property type="match status" value="1"/>
</dbReference>
<gene>
    <name evidence="3" type="ORF">ETSY2_14570</name>
</gene>
<dbReference type="InterPro" id="IPR036291">
    <property type="entry name" value="NAD(P)-bd_dom_sf"/>
</dbReference>
<evidence type="ECO:0008006" key="5">
    <source>
        <dbReference type="Google" id="ProtNLM"/>
    </source>
</evidence>
<dbReference type="Proteomes" id="UP000019140">
    <property type="component" value="Unassembled WGS sequence"/>
</dbReference>
<name>W4M9I7_9BACT</name>
<dbReference type="InterPro" id="IPR050259">
    <property type="entry name" value="SDR"/>
</dbReference>
<dbReference type="PRINTS" id="PR00080">
    <property type="entry name" value="SDRFAMILY"/>
</dbReference>
<keyword evidence="4" id="KW-1185">Reference proteome</keyword>
<evidence type="ECO:0000313" key="3">
    <source>
        <dbReference type="EMBL" id="ETX06863.1"/>
    </source>
</evidence>
<dbReference type="SUPFAM" id="SSF51735">
    <property type="entry name" value="NAD(P)-binding Rossmann-fold domains"/>
    <property type="match status" value="1"/>
</dbReference>
<feature type="non-terminal residue" evidence="3">
    <location>
        <position position="195"/>
    </location>
</feature>
<dbReference type="AlphaFoldDB" id="W4M9I7"/>
<proteinExistence type="inferred from homology"/>
<dbReference type="CDD" id="cd05233">
    <property type="entry name" value="SDR_c"/>
    <property type="match status" value="1"/>
</dbReference>
<reference evidence="3 4" key="1">
    <citation type="journal article" date="2014" name="Nature">
        <title>An environmental bacterial taxon with a large and distinct metabolic repertoire.</title>
        <authorList>
            <person name="Wilson M.C."/>
            <person name="Mori T."/>
            <person name="Ruckert C."/>
            <person name="Uria A.R."/>
            <person name="Helf M.J."/>
            <person name="Takada K."/>
            <person name="Gernert C."/>
            <person name="Steffens U.A."/>
            <person name="Heycke N."/>
            <person name="Schmitt S."/>
            <person name="Rinke C."/>
            <person name="Helfrich E.J."/>
            <person name="Brachmann A.O."/>
            <person name="Gurgui C."/>
            <person name="Wakimoto T."/>
            <person name="Kracht M."/>
            <person name="Crusemann M."/>
            <person name="Hentschel U."/>
            <person name="Abe I."/>
            <person name="Matsunaga S."/>
            <person name="Kalinowski J."/>
            <person name="Takeyama H."/>
            <person name="Piel J."/>
        </authorList>
    </citation>
    <scope>NUCLEOTIDE SEQUENCE [LARGE SCALE GENOMIC DNA]</scope>
    <source>
        <strain evidence="4">TSY2</strain>
    </source>
</reference>
<dbReference type="EMBL" id="AZHX01000582">
    <property type="protein sequence ID" value="ETX06863.1"/>
    <property type="molecule type" value="Genomic_DNA"/>
</dbReference>
<dbReference type="InterPro" id="IPR002347">
    <property type="entry name" value="SDR_fam"/>
</dbReference>
<dbReference type="HOGENOM" id="CLU_010194_2_19_7"/>
<dbReference type="PANTHER" id="PTHR42879">
    <property type="entry name" value="3-OXOACYL-(ACYL-CARRIER-PROTEIN) REDUCTASE"/>
    <property type="match status" value="1"/>
</dbReference>
<comment type="similarity">
    <text evidence="1 2">Belongs to the short-chain dehydrogenases/reductases (SDR) family.</text>
</comment>
<organism evidence="3 4">
    <name type="scientific">Candidatus Entotheonella gemina</name>
    <dbReference type="NCBI Taxonomy" id="1429439"/>
    <lineage>
        <taxon>Bacteria</taxon>
        <taxon>Pseudomonadati</taxon>
        <taxon>Nitrospinota/Tectimicrobiota group</taxon>
        <taxon>Candidatus Tectimicrobiota</taxon>
        <taxon>Candidatus Entotheonellia</taxon>
        <taxon>Candidatus Entotheonellales</taxon>
        <taxon>Candidatus Entotheonellaceae</taxon>
        <taxon>Candidatus Entotheonella</taxon>
    </lineage>
</organism>
<evidence type="ECO:0000256" key="1">
    <source>
        <dbReference type="ARBA" id="ARBA00006484"/>
    </source>
</evidence>
<comment type="caution">
    <text evidence="3">The sequence shown here is derived from an EMBL/GenBank/DDBJ whole genome shotgun (WGS) entry which is preliminary data.</text>
</comment>
<evidence type="ECO:0000313" key="4">
    <source>
        <dbReference type="Proteomes" id="UP000019140"/>
    </source>
</evidence>
<dbReference type="Gene3D" id="3.40.50.720">
    <property type="entry name" value="NAD(P)-binding Rossmann-like Domain"/>
    <property type="match status" value="1"/>
</dbReference>
<dbReference type="PANTHER" id="PTHR42879:SF2">
    <property type="entry name" value="3-OXOACYL-[ACYL-CARRIER-PROTEIN] REDUCTASE FABG"/>
    <property type="match status" value="1"/>
</dbReference>
<accession>W4M9I7</accession>
<dbReference type="PRINTS" id="PR00081">
    <property type="entry name" value="GDHRDH"/>
</dbReference>
<evidence type="ECO:0000256" key="2">
    <source>
        <dbReference type="RuleBase" id="RU000363"/>
    </source>
</evidence>